<evidence type="ECO:0000256" key="1">
    <source>
        <dbReference type="SAM" id="MobiDB-lite"/>
    </source>
</evidence>
<comment type="caution">
    <text evidence="2">The sequence shown here is derived from an EMBL/GenBank/DDBJ whole genome shotgun (WGS) entry which is preliminary data.</text>
</comment>
<accession>K0RP02</accession>
<proteinExistence type="predicted"/>
<feature type="region of interest" description="Disordered" evidence="1">
    <location>
        <begin position="53"/>
        <end position="83"/>
    </location>
</feature>
<sequence>ARAGVERHVEGFDSTWHLVAPTYTTLGRQPEPSRAEEPGFGSEATVRNMAAYVKGDGGRRAGGQKSQLARGEAGQDQDGGATL</sequence>
<feature type="non-terminal residue" evidence="2">
    <location>
        <position position="1"/>
    </location>
</feature>
<dbReference type="AlphaFoldDB" id="K0RP02"/>
<reference evidence="2 3" key="1">
    <citation type="journal article" date="2012" name="Genome Biol.">
        <title>Genome and low-iron response of an oceanic diatom adapted to chronic iron limitation.</title>
        <authorList>
            <person name="Lommer M."/>
            <person name="Specht M."/>
            <person name="Roy A.S."/>
            <person name="Kraemer L."/>
            <person name="Andreson R."/>
            <person name="Gutowska M.A."/>
            <person name="Wolf J."/>
            <person name="Bergner S.V."/>
            <person name="Schilhabel M.B."/>
            <person name="Klostermeier U.C."/>
            <person name="Beiko R.G."/>
            <person name="Rosenstiel P."/>
            <person name="Hippler M."/>
            <person name="Laroche J."/>
        </authorList>
    </citation>
    <scope>NUCLEOTIDE SEQUENCE [LARGE SCALE GENOMIC DNA]</scope>
    <source>
        <strain evidence="2 3">CCMP1005</strain>
    </source>
</reference>
<protein>
    <submittedName>
        <fullName evidence="2">Uncharacterized protein</fullName>
    </submittedName>
</protein>
<dbReference type="EMBL" id="AGNL01035295">
    <property type="protein sequence ID" value="EJK54780.1"/>
    <property type="molecule type" value="Genomic_DNA"/>
</dbReference>
<keyword evidence="3" id="KW-1185">Reference proteome</keyword>
<organism evidence="2 3">
    <name type="scientific">Thalassiosira oceanica</name>
    <name type="common">Marine diatom</name>
    <dbReference type="NCBI Taxonomy" id="159749"/>
    <lineage>
        <taxon>Eukaryota</taxon>
        <taxon>Sar</taxon>
        <taxon>Stramenopiles</taxon>
        <taxon>Ochrophyta</taxon>
        <taxon>Bacillariophyta</taxon>
        <taxon>Coscinodiscophyceae</taxon>
        <taxon>Thalassiosirophycidae</taxon>
        <taxon>Thalassiosirales</taxon>
        <taxon>Thalassiosiraceae</taxon>
        <taxon>Thalassiosira</taxon>
    </lineage>
</organism>
<evidence type="ECO:0000313" key="3">
    <source>
        <dbReference type="Proteomes" id="UP000266841"/>
    </source>
</evidence>
<evidence type="ECO:0000313" key="2">
    <source>
        <dbReference type="EMBL" id="EJK54780.1"/>
    </source>
</evidence>
<name>K0RP02_THAOC</name>
<gene>
    <name evidence="2" type="ORF">THAOC_25563</name>
</gene>
<dbReference type="Proteomes" id="UP000266841">
    <property type="component" value="Unassembled WGS sequence"/>
</dbReference>